<keyword evidence="3" id="KW-1185">Reference proteome</keyword>
<gene>
    <name evidence="2" type="ORF">VP01_3624g1</name>
</gene>
<feature type="transmembrane region" description="Helical" evidence="1">
    <location>
        <begin position="130"/>
        <end position="150"/>
    </location>
</feature>
<keyword evidence="1" id="KW-0472">Membrane</keyword>
<keyword evidence="1" id="KW-0812">Transmembrane</keyword>
<evidence type="ECO:0000256" key="1">
    <source>
        <dbReference type="SAM" id="Phobius"/>
    </source>
</evidence>
<protein>
    <submittedName>
        <fullName evidence="2">Uncharacterized protein</fullName>
    </submittedName>
</protein>
<name>A0A0L6UUX6_9BASI</name>
<dbReference type="VEuPathDB" id="FungiDB:VP01_3624g1"/>
<keyword evidence="1" id="KW-1133">Transmembrane helix</keyword>
<sequence>MCITTFSSLFELFRSLFWKGWVARGSGGDFGGLVGAFGWLREVLLLVMVGLVVVVLKYCLKLSENRAQQTQSHAAQSFETQSKILIVSIKETKPYHSQDQFSSRTINIKNGLHALIEILISNSDCSSLKILHSILVLPIRVTASLVMFVVSSFQFISFSLLFDPFLLNCSFLQFAALHVATRRCDTSVTFFRLHPCALDHLFFPFFSHYHSPPLDSVNSAHSIKLHSASPFPLLSSYLISLYLDLTFYMAPISTNITLVATSMIISPIFLLFFLVAPLDRIIHLFLEKMVYLLTSKTPLLQVLYLPSPSFLPFTNSTQANQLLLPIKPLKATLTPCQTLSWFFSLKSPFPLFWVSQLGDYPQPPHLVYPPVSNLQTQSLHWLSFEPNAAQKHALFDQTSTYPF</sequence>
<dbReference type="Proteomes" id="UP000037035">
    <property type="component" value="Unassembled WGS sequence"/>
</dbReference>
<feature type="transmembrane region" description="Helical" evidence="1">
    <location>
        <begin position="256"/>
        <end position="278"/>
    </location>
</feature>
<feature type="transmembrane region" description="Helical" evidence="1">
    <location>
        <begin position="43"/>
        <end position="60"/>
    </location>
</feature>
<evidence type="ECO:0000313" key="3">
    <source>
        <dbReference type="Proteomes" id="UP000037035"/>
    </source>
</evidence>
<dbReference type="AlphaFoldDB" id="A0A0L6UUX6"/>
<reference evidence="2 3" key="1">
    <citation type="submission" date="2015-08" db="EMBL/GenBank/DDBJ databases">
        <title>Next Generation Sequencing and Analysis of the Genome of Puccinia sorghi L Schw, the Causal Agent of Maize Common Rust.</title>
        <authorList>
            <person name="Rochi L."/>
            <person name="Burguener G."/>
            <person name="Darino M."/>
            <person name="Turjanski A."/>
            <person name="Kreff E."/>
            <person name="Dieguez M.J."/>
            <person name="Sacco F."/>
        </authorList>
    </citation>
    <scope>NUCLEOTIDE SEQUENCE [LARGE SCALE GENOMIC DNA]</scope>
    <source>
        <strain evidence="2 3">RO10H11247</strain>
    </source>
</reference>
<accession>A0A0L6UUX6</accession>
<comment type="caution">
    <text evidence="2">The sequence shown here is derived from an EMBL/GenBank/DDBJ whole genome shotgun (WGS) entry which is preliminary data.</text>
</comment>
<dbReference type="EMBL" id="LAVV01008640">
    <property type="protein sequence ID" value="KNZ52299.1"/>
    <property type="molecule type" value="Genomic_DNA"/>
</dbReference>
<evidence type="ECO:0000313" key="2">
    <source>
        <dbReference type="EMBL" id="KNZ52299.1"/>
    </source>
</evidence>
<organism evidence="2 3">
    <name type="scientific">Puccinia sorghi</name>
    <dbReference type="NCBI Taxonomy" id="27349"/>
    <lineage>
        <taxon>Eukaryota</taxon>
        <taxon>Fungi</taxon>
        <taxon>Dikarya</taxon>
        <taxon>Basidiomycota</taxon>
        <taxon>Pucciniomycotina</taxon>
        <taxon>Pucciniomycetes</taxon>
        <taxon>Pucciniales</taxon>
        <taxon>Pucciniaceae</taxon>
        <taxon>Puccinia</taxon>
    </lineage>
</organism>
<proteinExistence type="predicted"/>